<sequence length="246" mass="28548">MKKQIIVLLLLFAAAVNAQDAKEIIKKMDDKLQGDSNKSEMKMSIVRPKYTRTIAFKNWSLGRDYFLTYVTAPSKDKGMVSMKYKKEMWSYTPSINRMIKLPPSMMSQGWMGSDYTNDDLVKQSSIVEDYTHTLIGEETVDGRPCFKIQMVPNPDANVVWGKILAWVHKEKYINLKAEYYDEEEFLVRTELGKEVKTFDGRELPSIIEIIPAEEPDNRTIISIDSIEFDVDIKESFFSQQNMKRVR</sequence>
<evidence type="ECO:0000313" key="3">
    <source>
        <dbReference type="EMBL" id="MCY1719505.1"/>
    </source>
</evidence>
<evidence type="ECO:0000313" key="4">
    <source>
        <dbReference type="Proteomes" id="UP001145087"/>
    </source>
</evidence>
<accession>A0A9X3J6C6</accession>
<dbReference type="EMBL" id="JAPOHD010000007">
    <property type="protein sequence ID" value="MCY1719505.1"/>
    <property type="molecule type" value="Genomic_DNA"/>
</dbReference>
<comment type="caution">
    <text evidence="3">The sequence shown here is derived from an EMBL/GenBank/DDBJ whole genome shotgun (WGS) entry which is preliminary data.</text>
</comment>
<evidence type="ECO:0000259" key="2">
    <source>
        <dbReference type="Pfam" id="PF17131"/>
    </source>
</evidence>
<name>A0A9X3J6C6_9BACT</name>
<dbReference type="RefSeq" id="WP_343331842.1">
    <property type="nucleotide sequence ID" value="NZ_JAPOHD010000007.1"/>
</dbReference>
<dbReference type="Proteomes" id="UP001145087">
    <property type="component" value="Unassembled WGS sequence"/>
</dbReference>
<reference evidence="3" key="1">
    <citation type="submission" date="2022-11" db="EMBL/GenBank/DDBJ databases">
        <title>Marilongibacter aestuarii gen. nov., sp. nov., isolated from tidal flat sediment.</title>
        <authorList>
            <person name="Jiayan W."/>
        </authorList>
    </citation>
    <scope>NUCLEOTIDE SEQUENCE</scope>
    <source>
        <strain evidence="3">Z1-6</strain>
    </source>
</reference>
<dbReference type="Pfam" id="PF17131">
    <property type="entry name" value="LolA_like"/>
    <property type="match status" value="1"/>
</dbReference>
<dbReference type="CDD" id="cd16329">
    <property type="entry name" value="LolA_like"/>
    <property type="match status" value="1"/>
</dbReference>
<dbReference type="AlphaFoldDB" id="A0A9X3J6C6"/>
<gene>
    <name evidence="3" type="ORF">OU798_04080</name>
</gene>
<feature type="signal peptide" evidence="1">
    <location>
        <begin position="1"/>
        <end position="18"/>
    </location>
</feature>
<feature type="domain" description="Uncharacterized protein TP-0789" evidence="2">
    <location>
        <begin position="63"/>
        <end position="244"/>
    </location>
</feature>
<dbReference type="PANTHER" id="PTHR37507:SF2">
    <property type="entry name" value="SPORULATION PROTEIN YDCC"/>
    <property type="match status" value="1"/>
</dbReference>
<dbReference type="PANTHER" id="PTHR37507">
    <property type="entry name" value="SPORULATION PROTEIN YDCC"/>
    <property type="match status" value="1"/>
</dbReference>
<keyword evidence="4" id="KW-1185">Reference proteome</keyword>
<keyword evidence="1" id="KW-0732">Signal</keyword>
<dbReference type="InterPro" id="IPR052944">
    <property type="entry name" value="Sporulation_related"/>
</dbReference>
<evidence type="ECO:0000256" key="1">
    <source>
        <dbReference type="SAM" id="SignalP"/>
    </source>
</evidence>
<dbReference type="Gene3D" id="2.50.20.10">
    <property type="entry name" value="Lipoprotein localisation LolA/LolB/LppX"/>
    <property type="match status" value="1"/>
</dbReference>
<keyword evidence="3" id="KW-0449">Lipoprotein</keyword>
<proteinExistence type="predicted"/>
<organism evidence="3 4">
    <name type="scientific">Draconibacterium aestuarii</name>
    <dbReference type="NCBI Taxonomy" id="2998507"/>
    <lineage>
        <taxon>Bacteria</taxon>
        <taxon>Pseudomonadati</taxon>
        <taxon>Bacteroidota</taxon>
        <taxon>Bacteroidia</taxon>
        <taxon>Marinilabiliales</taxon>
        <taxon>Prolixibacteraceae</taxon>
        <taxon>Draconibacterium</taxon>
    </lineage>
</organism>
<dbReference type="InterPro" id="IPR033399">
    <property type="entry name" value="TP_0789-like"/>
</dbReference>
<feature type="chain" id="PRO_5040840395" evidence="1">
    <location>
        <begin position="19"/>
        <end position="246"/>
    </location>
</feature>
<protein>
    <submittedName>
        <fullName evidence="3">Outer membrane lipoprotein-sorting protein</fullName>
    </submittedName>
</protein>